<evidence type="ECO:0000313" key="2">
    <source>
        <dbReference type="Proteomes" id="UP000034081"/>
    </source>
</evidence>
<protein>
    <submittedName>
        <fullName evidence="1">Uncharacterized protein</fullName>
    </submittedName>
</protein>
<organism evidence="1 2">
    <name type="scientific">Candidatus Woesebacteria bacterium GW2011_GWB1_38_8</name>
    <dbReference type="NCBI Taxonomy" id="1618570"/>
    <lineage>
        <taxon>Bacteria</taxon>
        <taxon>Candidatus Woeseibacteriota</taxon>
    </lineage>
</organism>
<dbReference type="AlphaFoldDB" id="A0A0G0L4K6"/>
<comment type="caution">
    <text evidence="1">The sequence shown here is derived from an EMBL/GenBank/DDBJ whole genome shotgun (WGS) entry which is preliminary data.</text>
</comment>
<sequence>MGDGETSKPSMEEIFGGKDVFLGKEMVDNLIAEEVGLPVYRYTINERKTNFIVDRKPGEDDFTVREKSEVPQQLQGLILPTGNQDEFVFFGIQEPGFVFKCRDALSSERFDPQKRTSYKHSRDRFSGLVSDISSFEATLSEDD</sequence>
<evidence type="ECO:0000313" key="1">
    <source>
        <dbReference type="EMBL" id="KKQ85957.1"/>
    </source>
</evidence>
<proteinExistence type="predicted"/>
<accession>A0A0G0L4K6</accession>
<dbReference type="STRING" id="1618570.UT08_C0003G0120"/>
<gene>
    <name evidence="1" type="ORF">UT08_C0003G0120</name>
</gene>
<dbReference type="Proteomes" id="UP000034081">
    <property type="component" value="Unassembled WGS sequence"/>
</dbReference>
<name>A0A0G0L4K6_9BACT</name>
<dbReference type="EMBL" id="LBVL01000003">
    <property type="protein sequence ID" value="KKQ85957.1"/>
    <property type="molecule type" value="Genomic_DNA"/>
</dbReference>
<reference evidence="1 2" key="1">
    <citation type="journal article" date="2015" name="Nature">
        <title>rRNA introns, odd ribosomes, and small enigmatic genomes across a large radiation of phyla.</title>
        <authorList>
            <person name="Brown C.T."/>
            <person name="Hug L.A."/>
            <person name="Thomas B.C."/>
            <person name="Sharon I."/>
            <person name="Castelle C.J."/>
            <person name="Singh A."/>
            <person name="Wilkins M.J."/>
            <person name="Williams K.H."/>
            <person name="Banfield J.F."/>
        </authorList>
    </citation>
    <scope>NUCLEOTIDE SEQUENCE [LARGE SCALE GENOMIC DNA]</scope>
</reference>